<sequence>MLAKTVNENAENQTPRSGPGFFASKLAPTKVTGQCPCLAGHPAPPVGASLLAKTVNDNAKNQTPAALSGFSRASSLLQKLPVSAHA</sequence>
<feature type="compositionally biased region" description="Polar residues" evidence="1">
    <location>
        <begin position="1"/>
        <end position="16"/>
    </location>
</feature>
<organism evidence="2 3">
    <name type="scientific">Pseudomonas veronii 1YdBTEX2</name>
    <dbReference type="NCBI Taxonomy" id="1295141"/>
    <lineage>
        <taxon>Bacteria</taxon>
        <taxon>Pseudomonadati</taxon>
        <taxon>Pseudomonadota</taxon>
        <taxon>Gammaproteobacteria</taxon>
        <taxon>Pseudomonadales</taxon>
        <taxon>Pseudomonadaceae</taxon>
        <taxon>Pseudomonas</taxon>
    </lineage>
</organism>
<gene>
    <name evidence="2" type="ORF">PVE_R1G2149</name>
</gene>
<accession>A0A1D3JVK5</accession>
<protein>
    <submittedName>
        <fullName evidence="2">Uncharacterized protein</fullName>
    </submittedName>
</protein>
<evidence type="ECO:0000313" key="3">
    <source>
        <dbReference type="Proteomes" id="UP000245431"/>
    </source>
</evidence>
<evidence type="ECO:0000313" key="2">
    <source>
        <dbReference type="EMBL" id="SBW80035.1"/>
    </source>
</evidence>
<evidence type="ECO:0000256" key="1">
    <source>
        <dbReference type="SAM" id="MobiDB-lite"/>
    </source>
</evidence>
<dbReference type="EMBL" id="LT599583">
    <property type="protein sequence ID" value="SBW80035.1"/>
    <property type="molecule type" value="Genomic_DNA"/>
</dbReference>
<dbReference type="AlphaFoldDB" id="A0A1D3JVK5"/>
<feature type="region of interest" description="Disordered" evidence="1">
    <location>
        <begin position="1"/>
        <end position="25"/>
    </location>
</feature>
<reference evidence="3" key="1">
    <citation type="submission" date="2016-07" db="EMBL/GenBank/DDBJ databases">
        <authorList>
            <person name="Florea S."/>
            <person name="Webb J.S."/>
            <person name="Jaromczyk J."/>
            <person name="Schardl C.L."/>
        </authorList>
    </citation>
    <scope>NUCLEOTIDE SEQUENCE [LARGE SCALE GENOMIC DNA]</scope>
    <source>
        <strain evidence="3">1YdBTEX2</strain>
    </source>
</reference>
<proteinExistence type="predicted"/>
<name>A0A1D3JVK5_PSEVE</name>
<dbReference type="Proteomes" id="UP000245431">
    <property type="component" value="Chromosome PVE_r1"/>
</dbReference>